<reference evidence="2" key="1">
    <citation type="submission" date="2017-07" db="EMBL/GenBank/DDBJ databases">
        <title>Taro Niue Genome Assembly and Annotation.</title>
        <authorList>
            <person name="Atibalentja N."/>
            <person name="Keating K."/>
            <person name="Fields C.J."/>
        </authorList>
    </citation>
    <scope>NUCLEOTIDE SEQUENCE</scope>
    <source>
        <strain evidence="2">Niue_2</strain>
        <tissue evidence="2">Leaf</tissue>
    </source>
</reference>
<dbReference type="Proteomes" id="UP000652761">
    <property type="component" value="Unassembled WGS sequence"/>
</dbReference>
<evidence type="ECO:0000313" key="3">
    <source>
        <dbReference type="Proteomes" id="UP000652761"/>
    </source>
</evidence>
<feature type="chain" id="PRO_5032570618" evidence="1">
    <location>
        <begin position="20"/>
        <end position="77"/>
    </location>
</feature>
<gene>
    <name evidence="2" type="ORF">Taro_034407</name>
</gene>
<dbReference type="PANTHER" id="PTHR33181:SF19">
    <property type="entry name" value="OS04G0658200 PROTEIN"/>
    <property type="match status" value="1"/>
</dbReference>
<keyword evidence="3" id="KW-1185">Reference proteome</keyword>
<evidence type="ECO:0000256" key="1">
    <source>
        <dbReference type="SAM" id="SignalP"/>
    </source>
</evidence>
<feature type="signal peptide" evidence="1">
    <location>
        <begin position="1"/>
        <end position="19"/>
    </location>
</feature>
<dbReference type="AlphaFoldDB" id="A0A843WBU1"/>
<dbReference type="OrthoDB" id="689242at2759"/>
<dbReference type="PANTHER" id="PTHR33181">
    <property type="entry name" value="OS01G0778500 PROTEIN"/>
    <property type="match status" value="1"/>
</dbReference>
<comment type="caution">
    <text evidence="2">The sequence shown here is derived from an EMBL/GenBank/DDBJ whole genome shotgun (WGS) entry which is preliminary data.</text>
</comment>
<evidence type="ECO:0000313" key="2">
    <source>
        <dbReference type="EMBL" id="MQM01644.1"/>
    </source>
</evidence>
<organism evidence="2 3">
    <name type="scientific">Colocasia esculenta</name>
    <name type="common">Wild taro</name>
    <name type="synonym">Arum esculentum</name>
    <dbReference type="NCBI Taxonomy" id="4460"/>
    <lineage>
        <taxon>Eukaryota</taxon>
        <taxon>Viridiplantae</taxon>
        <taxon>Streptophyta</taxon>
        <taxon>Embryophyta</taxon>
        <taxon>Tracheophyta</taxon>
        <taxon>Spermatophyta</taxon>
        <taxon>Magnoliopsida</taxon>
        <taxon>Liliopsida</taxon>
        <taxon>Araceae</taxon>
        <taxon>Aroideae</taxon>
        <taxon>Colocasieae</taxon>
        <taxon>Colocasia</taxon>
    </lineage>
</organism>
<name>A0A843WBU1_COLES</name>
<sequence length="77" mass="8956">MVMMAWVFVVWAGAGILKLRDDVQTCGYQDVQVMWEMLLRSEMELSAHAARRKRLFWKAFVWPGGAAAVEQHHHPHH</sequence>
<keyword evidence="1" id="KW-0732">Signal</keyword>
<accession>A0A843WBU1</accession>
<dbReference type="EMBL" id="NMUH01002712">
    <property type="protein sequence ID" value="MQM01644.1"/>
    <property type="molecule type" value="Genomic_DNA"/>
</dbReference>
<protein>
    <submittedName>
        <fullName evidence="2">Uncharacterized protein</fullName>
    </submittedName>
</protein>
<proteinExistence type="predicted"/>